<dbReference type="Proteomes" id="UP000507470">
    <property type="component" value="Unassembled WGS sequence"/>
</dbReference>
<dbReference type="EMBL" id="CACVKT020001098">
    <property type="protein sequence ID" value="CAC5365169.1"/>
    <property type="molecule type" value="Genomic_DNA"/>
</dbReference>
<gene>
    <name evidence="1" type="ORF">MCOR_5970</name>
</gene>
<evidence type="ECO:0000313" key="2">
    <source>
        <dbReference type="Proteomes" id="UP000507470"/>
    </source>
</evidence>
<evidence type="ECO:0008006" key="3">
    <source>
        <dbReference type="Google" id="ProtNLM"/>
    </source>
</evidence>
<accession>A0A6J8AC93</accession>
<organism evidence="1 2">
    <name type="scientific">Mytilus coruscus</name>
    <name type="common">Sea mussel</name>
    <dbReference type="NCBI Taxonomy" id="42192"/>
    <lineage>
        <taxon>Eukaryota</taxon>
        <taxon>Metazoa</taxon>
        <taxon>Spiralia</taxon>
        <taxon>Lophotrochozoa</taxon>
        <taxon>Mollusca</taxon>
        <taxon>Bivalvia</taxon>
        <taxon>Autobranchia</taxon>
        <taxon>Pteriomorphia</taxon>
        <taxon>Mytilida</taxon>
        <taxon>Mytiloidea</taxon>
        <taxon>Mytilidae</taxon>
        <taxon>Mytilinae</taxon>
        <taxon>Mytilus</taxon>
    </lineage>
</organism>
<protein>
    <recommendedName>
        <fullName evidence="3">Endonuclease/exonuclease/phosphatase domain-containing protein</fullName>
    </recommendedName>
</protein>
<dbReference type="AlphaFoldDB" id="A0A6J8AC93"/>
<evidence type="ECO:0000313" key="1">
    <source>
        <dbReference type="EMBL" id="CAC5365169.1"/>
    </source>
</evidence>
<sequence>MLTGDFNCPDINWESMSVPNNSSDKEIQTKLMEITAPFQLTQIHEQPTREDNLLDIANWINIKEEIAFTSTKIRQMQDRGTNAQEMSDTFKKELFQSMDKHIPSKEIRSKNNLPWINHKIRKLFKKKQRLYQQAKRTKKWTNYRQFQKEVKRQVRKAEYSYINDTIIKGLETNNTKPFWKYIKSRKTDKHWSITFKKQREDDR</sequence>
<keyword evidence="2" id="KW-1185">Reference proteome</keyword>
<proteinExistence type="predicted"/>
<name>A0A6J8AC93_MYTCO</name>
<reference evidence="1 2" key="1">
    <citation type="submission" date="2020-06" db="EMBL/GenBank/DDBJ databases">
        <authorList>
            <person name="Li R."/>
            <person name="Bekaert M."/>
        </authorList>
    </citation>
    <scope>NUCLEOTIDE SEQUENCE [LARGE SCALE GENOMIC DNA]</scope>
    <source>
        <strain evidence="2">wild</strain>
    </source>
</reference>
<dbReference type="PANTHER" id="PTHR33395:SF22">
    <property type="entry name" value="REVERSE TRANSCRIPTASE DOMAIN-CONTAINING PROTEIN"/>
    <property type="match status" value="1"/>
</dbReference>
<dbReference type="PANTHER" id="PTHR33395">
    <property type="entry name" value="TRANSCRIPTASE, PUTATIVE-RELATED-RELATED"/>
    <property type="match status" value="1"/>
</dbReference>